<gene>
    <name evidence="15" type="ORF">ACFQSB_24745</name>
</gene>
<dbReference type="PANTHER" id="PTHR45436">
    <property type="entry name" value="SENSOR HISTIDINE KINASE YKOH"/>
    <property type="match status" value="1"/>
</dbReference>
<keyword evidence="8 12" id="KW-1133">Transmembrane helix</keyword>
<comment type="subcellular location">
    <subcellularLocation>
        <location evidence="2">Cell membrane</location>
    </subcellularLocation>
</comment>
<evidence type="ECO:0000256" key="4">
    <source>
        <dbReference type="ARBA" id="ARBA00022553"/>
    </source>
</evidence>
<evidence type="ECO:0000259" key="13">
    <source>
        <dbReference type="PROSITE" id="PS50109"/>
    </source>
</evidence>
<dbReference type="InterPro" id="IPR003594">
    <property type="entry name" value="HATPase_dom"/>
</dbReference>
<dbReference type="Gene3D" id="1.10.287.130">
    <property type="match status" value="1"/>
</dbReference>
<evidence type="ECO:0000256" key="2">
    <source>
        <dbReference type="ARBA" id="ARBA00004236"/>
    </source>
</evidence>
<keyword evidence="4" id="KW-0597">Phosphoprotein</keyword>
<dbReference type="InterPro" id="IPR036097">
    <property type="entry name" value="HisK_dim/P_sf"/>
</dbReference>
<evidence type="ECO:0000313" key="16">
    <source>
        <dbReference type="Proteomes" id="UP001596496"/>
    </source>
</evidence>
<protein>
    <recommendedName>
        <fullName evidence="3">histidine kinase</fullName>
        <ecNumber evidence="3">2.7.13.3</ecNumber>
    </recommendedName>
</protein>
<dbReference type="InterPro" id="IPR005467">
    <property type="entry name" value="His_kinase_dom"/>
</dbReference>
<dbReference type="PRINTS" id="PR00344">
    <property type="entry name" value="BCTRLSENSOR"/>
</dbReference>
<dbReference type="Gene3D" id="3.30.565.10">
    <property type="entry name" value="Histidine kinase-like ATPase, C-terminal domain"/>
    <property type="match status" value="1"/>
</dbReference>
<feature type="region of interest" description="Disordered" evidence="11">
    <location>
        <begin position="457"/>
        <end position="485"/>
    </location>
</feature>
<dbReference type="GO" id="GO:0016301">
    <property type="term" value="F:kinase activity"/>
    <property type="evidence" value="ECO:0007669"/>
    <property type="project" value="UniProtKB-KW"/>
</dbReference>
<evidence type="ECO:0000256" key="1">
    <source>
        <dbReference type="ARBA" id="ARBA00000085"/>
    </source>
</evidence>
<dbReference type="PROSITE" id="PS50885">
    <property type="entry name" value="HAMP"/>
    <property type="match status" value="1"/>
</dbReference>
<keyword evidence="7 15" id="KW-0418">Kinase</keyword>
<evidence type="ECO:0000256" key="3">
    <source>
        <dbReference type="ARBA" id="ARBA00012438"/>
    </source>
</evidence>
<evidence type="ECO:0000259" key="14">
    <source>
        <dbReference type="PROSITE" id="PS50885"/>
    </source>
</evidence>
<evidence type="ECO:0000256" key="12">
    <source>
        <dbReference type="SAM" id="Phobius"/>
    </source>
</evidence>
<evidence type="ECO:0000256" key="8">
    <source>
        <dbReference type="ARBA" id="ARBA00022989"/>
    </source>
</evidence>
<keyword evidence="5" id="KW-0808">Transferase</keyword>
<evidence type="ECO:0000256" key="5">
    <source>
        <dbReference type="ARBA" id="ARBA00022679"/>
    </source>
</evidence>
<keyword evidence="10 12" id="KW-0472">Membrane</keyword>
<keyword evidence="6 12" id="KW-0812">Transmembrane</keyword>
<dbReference type="InterPro" id="IPR050428">
    <property type="entry name" value="TCS_sensor_his_kinase"/>
</dbReference>
<evidence type="ECO:0000256" key="10">
    <source>
        <dbReference type="ARBA" id="ARBA00023136"/>
    </source>
</evidence>
<comment type="catalytic activity">
    <reaction evidence="1">
        <text>ATP + protein L-histidine = ADP + protein N-phospho-L-histidine.</text>
        <dbReference type="EC" id="2.7.13.3"/>
    </reaction>
</comment>
<feature type="domain" description="Histidine kinase" evidence="13">
    <location>
        <begin position="249"/>
        <end position="456"/>
    </location>
</feature>
<feature type="compositionally biased region" description="Low complexity" evidence="11">
    <location>
        <begin position="457"/>
        <end position="470"/>
    </location>
</feature>
<proteinExistence type="predicted"/>
<dbReference type="SMART" id="SM00388">
    <property type="entry name" value="HisKA"/>
    <property type="match status" value="1"/>
</dbReference>
<dbReference type="Pfam" id="PF00512">
    <property type="entry name" value="HisKA"/>
    <property type="match status" value="1"/>
</dbReference>
<dbReference type="Gene3D" id="6.10.340.10">
    <property type="match status" value="1"/>
</dbReference>
<dbReference type="InterPro" id="IPR003661">
    <property type="entry name" value="HisK_dim/P_dom"/>
</dbReference>
<feature type="domain" description="HAMP" evidence="14">
    <location>
        <begin position="188"/>
        <end position="241"/>
    </location>
</feature>
<evidence type="ECO:0000256" key="9">
    <source>
        <dbReference type="ARBA" id="ARBA00023012"/>
    </source>
</evidence>
<comment type="caution">
    <text evidence="15">The sequence shown here is derived from an EMBL/GenBank/DDBJ whole genome shotgun (WGS) entry which is preliminary data.</text>
</comment>
<accession>A0ABW2P978</accession>
<dbReference type="RefSeq" id="WP_380829371.1">
    <property type="nucleotide sequence ID" value="NZ_JBHTCG010000018.1"/>
</dbReference>
<evidence type="ECO:0000256" key="7">
    <source>
        <dbReference type="ARBA" id="ARBA00022777"/>
    </source>
</evidence>
<evidence type="ECO:0000256" key="6">
    <source>
        <dbReference type="ARBA" id="ARBA00022692"/>
    </source>
</evidence>
<dbReference type="PANTHER" id="PTHR45436:SF5">
    <property type="entry name" value="SENSOR HISTIDINE KINASE TRCS"/>
    <property type="match status" value="1"/>
</dbReference>
<evidence type="ECO:0000313" key="15">
    <source>
        <dbReference type="EMBL" id="MFC7385439.1"/>
    </source>
</evidence>
<keyword evidence="16" id="KW-1185">Reference proteome</keyword>
<reference evidence="16" key="1">
    <citation type="journal article" date="2019" name="Int. J. Syst. Evol. Microbiol.">
        <title>The Global Catalogue of Microorganisms (GCM) 10K type strain sequencing project: providing services to taxonomists for standard genome sequencing and annotation.</title>
        <authorList>
            <consortium name="The Broad Institute Genomics Platform"/>
            <consortium name="The Broad Institute Genome Sequencing Center for Infectious Disease"/>
            <person name="Wu L."/>
            <person name="Ma J."/>
        </authorList>
    </citation>
    <scope>NUCLEOTIDE SEQUENCE [LARGE SCALE GENOMIC DNA]</scope>
    <source>
        <strain evidence="16">CECT 7649</strain>
    </source>
</reference>
<dbReference type="SMART" id="SM00304">
    <property type="entry name" value="HAMP"/>
    <property type="match status" value="1"/>
</dbReference>
<dbReference type="Pfam" id="PF02518">
    <property type="entry name" value="HATPase_c"/>
    <property type="match status" value="1"/>
</dbReference>
<dbReference type="InterPro" id="IPR004358">
    <property type="entry name" value="Sig_transdc_His_kin-like_C"/>
</dbReference>
<dbReference type="SUPFAM" id="SSF47384">
    <property type="entry name" value="Homodimeric domain of signal transducing histidine kinase"/>
    <property type="match status" value="1"/>
</dbReference>
<dbReference type="SUPFAM" id="SSF55874">
    <property type="entry name" value="ATPase domain of HSP90 chaperone/DNA topoisomerase II/histidine kinase"/>
    <property type="match status" value="1"/>
</dbReference>
<dbReference type="EMBL" id="JBHTCG010000018">
    <property type="protein sequence ID" value="MFC7385439.1"/>
    <property type="molecule type" value="Genomic_DNA"/>
</dbReference>
<name>A0ABW2P978_9ACTN</name>
<dbReference type="Proteomes" id="UP001596496">
    <property type="component" value="Unassembled WGS sequence"/>
</dbReference>
<dbReference type="CDD" id="cd00082">
    <property type="entry name" value="HisKA"/>
    <property type="match status" value="1"/>
</dbReference>
<dbReference type="InterPro" id="IPR003660">
    <property type="entry name" value="HAMP_dom"/>
</dbReference>
<organism evidence="15 16">
    <name type="scientific">Sphaerisporangium rhizosphaerae</name>
    <dbReference type="NCBI Taxonomy" id="2269375"/>
    <lineage>
        <taxon>Bacteria</taxon>
        <taxon>Bacillati</taxon>
        <taxon>Actinomycetota</taxon>
        <taxon>Actinomycetes</taxon>
        <taxon>Streptosporangiales</taxon>
        <taxon>Streptosporangiaceae</taxon>
        <taxon>Sphaerisporangium</taxon>
    </lineage>
</organism>
<feature type="transmembrane region" description="Helical" evidence="12">
    <location>
        <begin position="20"/>
        <end position="40"/>
    </location>
</feature>
<evidence type="ECO:0000256" key="11">
    <source>
        <dbReference type="SAM" id="MobiDB-lite"/>
    </source>
</evidence>
<dbReference type="PROSITE" id="PS50109">
    <property type="entry name" value="HIS_KIN"/>
    <property type="match status" value="1"/>
</dbReference>
<dbReference type="SMART" id="SM00387">
    <property type="entry name" value="HATPase_c"/>
    <property type="match status" value="1"/>
</dbReference>
<dbReference type="EC" id="2.7.13.3" evidence="3"/>
<sequence length="485" mass="52245">MEARRLSLLPASMRARSTLIIGSACLIFLAIIGAGIDFLVTDRIEAGVFRDAQRTATNWVGSMAPGQIPRPAPEGRIDLLQLVDDHGRVVMASPAAAGRPPLGTIRPPKDNRIQDGTVCRPGGGCVMFTVIRLPPLDTSEIFGGESHFVYSGTTQPSILAGHRLELVTTTGVLLASALVAWGNWWVGGRALRPVAAIRATMADITVSDLSMRVPEPPGRTEYALLARTANQTLARLEEAVRQQRRFASTTSHELRTPLTGLRARLEEAVLYPGDVDPRQTIRDALTLTQRLETIVEDLLVLARLRSGIPAQHEPVDLAMLVREAIATLPADGVPICVRAQGDITVHGNRVQLVRVLDNLLANARRHAHGKVEVTVGRQGDRAVVAVTDDGDGIAHQDRERVFERFVRLEDGRRREPGGSGLGLAISRDIAHGHDGTLRVEDSPRGARFVLDLPLMDLGDSSPPTSGDPPGVAGFGALPQTPAWRA</sequence>
<keyword evidence="9" id="KW-0902">Two-component regulatory system</keyword>
<dbReference type="InterPro" id="IPR036890">
    <property type="entry name" value="HATPase_C_sf"/>
</dbReference>